<organism evidence="1 2">
    <name type="scientific">Cellvibrio mixtus</name>
    <dbReference type="NCBI Taxonomy" id="39650"/>
    <lineage>
        <taxon>Bacteria</taxon>
        <taxon>Pseudomonadati</taxon>
        <taxon>Pseudomonadota</taxon>
        <taxon>Gammaproteobacteria</taxon>
        <taxon>Cellvibrionales</taxon>
        <taxon>Cellvibrionaceae</taxon>
        <taxon>Cellvibrio</taxon>
    </lineage>
</organism>
<gene>
    <name evidence="1" type="ORF">CBP51_10820</name>
</gene>
<proteinExistence type="predicted"/>
<evidence type="ECO:0000313" key="1">
    <source>
        <dbReference type="EMBL" id="OZY87440.1"/>
    </source>
</evidence>
<protein>
    <recommendedName>
        <fullName evidence="3">Phage tail protein</fullName>
    </recommendedName>
</protein>
<dbReference type="AlphaFoldDB" id="A0A266QCB8"/>
<dbReference type="RefSeq" id="WP_094984846.1">
    <property type="nucleotide sequence ID" value="NZ_NHNI01000001.1"/>
</dbReference>
<dbReference type="Proteomes" id="UP000216101">
    <property type="component" value="Unassembled WGS sequence"/>
</dbReference>
<sequence length="561" mass="63656">MSKRNLTLYEVLPVYIRQQDENGHTRDFLAAADSLLDRLHLSLRQYYADNFPDLPLDEGELAAQEWLLPYFADLLDVHLVSPLGEGKRAEITNAVRWRQRKGTLRVVDEVAEAIGQWEVVVQEAWRRLAITPRLNEPLLPEAYFGVETPLNPAIPAEMAKHPGLPAATLDFRRGARAVKSEDNYPNSQVSSVGGVSYRWRQQHQHGVPCHHQHIDRAGKFHSAAFDDPSKRTPDLRRRDWRVGHFHPRNILLHIVQPDGFFARVPIKVQWQQSWLDNVQIPSDHFLEQIALYSRLDGILVFENRRLGARNFVPVQINGVFKLGQITPSGIGPADPDIDPADPQAHALAEGYHFAGLVFNNRMEIDAGVASFDRCAVKNLEVHSRFEEGDPRYLTVPVISARHSLFRELQSATSLTRLEYCTVIKKCLVEALQASDCIFTCLIRKDHLTNIAPTKMCVRYSRIVPAQLPANLDQHFRNSRAPVHFFSREFGQPGCAVLHPASDMGICQGAEDGTEMGAYHFLYLCVRYTAVKEKLKDYLPIGFEAVVIPDEYLNRFPELMAD</sequence>
<evidence type="ECO:0008006" key="3">
    <source>
        <dbReference type="Google" id="ProtNLM"/>
    </source>
</evidence>
<dbReference type="InterPro" id="IPR006521">
    <property type="entry name" value="Tail_protein_I"/>
</dbReference>
<evidence type="ECO:0000313" key="2">
    <source>
        <dbReference type="Proteomes" id="UP000216101"/>
    </source>
</evidence>
<dbReference type="EMBL" id="NHNI01000001">
    <property type="protein sequence ID" value="OZY87440.1"/>
    <property type="molecule type" value="Genomic_DNA"/>
</dbReference>
<reference evidence="2" key="1">
    <citation type="submission" date="2017-05" db="EMBL/GenBank/DDBJ databases">
        <authorList>
            <person name="Barney B.M."/>
        </authorList>
    </citation>
    <scope>NUCLEOTIDE SEQUENCE [LARGE SCALE GENOMIC DNA]</scope>
    <source>
        <strain evidence="2">PSBB022</strain>
    </source>
</reference>
<keyword evidence="2" id="KW-1185">Reference proteome</keyword>
<name>A0A266QCB8_9GAMM</name>
<dbReference type="Pfam" id="PF09684">
    <property type="entry name" value="Tail_P2_I"/>
    <property type="match status" value="1"/>
</dbReference>
<comment type="caution">
    <text evidence="1">The sequence shown here is derived from an EMBL/GenBank/DDBJ whole genome shotgun (WGS) entry which is preliminary data.</text>
</comment>
<accession>A0A266QCB8</accession>